<evidence type="ECO:0000313" key="1">
    <source>
        <dbReference type="EMBL" id="MCM8568541.1"/>
    </source>
</evidence>
<accession>A0ABT0YYJ2</accession>
<organism evidence="1 2">
    <name type="scientific">Gramella jeungdoensis</name>
    <dbReference type="NCBI Taxonomy" id="708091"/>
    <lineage>
        <taxon>Bacteria</taxon>
        <taxon>Pseudomonadati</taxon>
        <taxon>Bacteroidota</taxon>
        <taxon>Flavobacteriia</taxon>
        <taxon>Flavobacteriales</taxon>
        <taxon>Flavobacteriaceae</taxon>
        <taxon>Christiangramia</taxon>
    </lineage>
</organism>
<evidence type="ECO:0008006" key="3">
    <source>
        <dbReference type="Google" id="ProtNLM"/>
    </source>
</evidence>
<dbReference type="CDD" id="cd02208">
    <property type="entry name" value="cupin_RmlC-like"/>
    <property type="match status" value="1"/>
</dbReference>
<dbReference type="EMBL" id="JAMSCK010000001">
    <property type="protein sequence ID" value="MCM8568541.1"/>
    <property type="molecule type" value="Genomic_DNA"/>
</dbReference>
<dbReference type="InterPro" id="IPR014710">
    <property type="entry name" value="RmlC-like_jellyroll"/>
</dbReference>
<evidence type="ECO:0000313" key="2">
    <source>
        <dbReference type="Proteomes" id="UP001155077"/>
    </source>
</evidence>
<dbReference type="PROSITE" id="PS51257">
    <property type="entry name" value="PROKAR_LIPOPROTEIN"/>
    <property type="match status" value="1"/>
</dbReference>
<dbReference type="SUPFAM" id="SSF51182">
    <property type="entry name" value="RmlC-like cupins"/>
    <property type="match status" value="1"/>
</dbReference>
<dbReference type="Proteomes" id="UP001155077">
    <property type="component" value="Unassembled WGS sequence"/>
</dbReference>
<keyword evidence="2" id="KW-1185">Reference proteome</keyword>
<comment type="caution">
    <text evidence="1">The sequence shown here is derived from an EMBL/GenBank/DDBJ whole genome shotgun (WGS) entry which is preliminary data.</text>
</comment>
<dbReference type="InterPro" id="IPR011051">
    <property type="entry name" value="RmlC_Cupin_sf"/>
</dbReference>
<protein>
    <recommendedName>
        <fullName evidence="3">Cupin domain-containing protein</fullName>
    </recommendedName>
</protein>
<name>A0ABT0YYJ2_9FLAO</name>
<proteinExistence type="predicted"/>
<dbReference type="RefSeq" id="WP_252110934.1">
    <property type="nucleotide sequence ID" value="NZ_JAMSCK010000001.1"/>
</dbReference>
<gene>
    <name evidence="1" type="ORF">NE848_04075</name>
</gene>
<reference evidence="1" key="1">
    <citation type="submission" date="2022-06" db="EMBL/GenBank/DDBJ databases">
        <title>Gramella sediminis sp. nov., isolated from deep-sea sediment of the Indian Ocean.</title>
        <authorList>
            <person name="Yang L."/>
        </authorList>
    </citation>
    <scope>NUCLEOTIDE SEQUENCE</scope>
    <source>
        <strain evidence="1">HMD3159</strain>
    </source>
</reference>
<sequence>MKTNIILSLILIVFVSLLTFGCKEKGTKENPVENNPMEEKTVPQTNVDSMEAMPVFDPSLDPLVIGKEFSKVFADTLNVQMYEFTMKPGDSVGLHQHLDHTIYVLEGGTLQVYVNGTEPVEMNLKAGEGFVSGPLKDAAKNVGETTIKWLATEIHRPREN</sequence>
<dbReference type="Gene3D" id="2.60.120.10">
    <property type="entry name" value="Jelly Rolls"/>
    <property type="match status" value="1"/>
</dbReference>